<accession>A0A9N7VHK0</accession>
<reference evidence="2" key="1">
    <citation type="submission" date="2020-03" db="EMBL/GenBank/DDBJ databases">
        <authorList>
            <person name="Weist P."/>
        </authorList>
    </citation>
    <scope>NUCLEOTIDE SEQUENCE</scope>
</reference>
<sequence length="114" mass="11906">MTCPQLWLWICGRQRRVHTGRGSDAKVWGMIADKDAVRVHAGDQREESASSEIRAESAYIDAAASDAADQSEDSASASAGGSGSGSTGNLLGKNDLGTRETGPKQPQTGPVPLH</sequence>
<dbReference type="EMBL" id="CADEAL010004028">
    <property type="protein sequence ID" value="CAB1449810.1"/>
    <property type="molecule type" value="Genomic_DNA"/>
</dbReference>
<feature type="compositionally biased region" description="Low complexity" evidence="1">
    <location>
        <begin position="62"/>
        <end position="79"/>
    </location>
</feature>
<name>A0A9N7VHK0_PLEPL</name>
<comment type="caution">
    <text evidence="2">The sequence shown here is derived from an EMBL/GenBank/DDBJ whole genome shotgun (WGS) entry which is preliminary data.</text>
</comment>
<dbReference type="AlphaFoldDB" id="A0A9N7VHK0"/>
<evidence type="ECO:0000313" key="3">
    <source>
        <dbReference type="Proteomes" id="UP001153269"/>
    </source>
</evidence>
<protein>
    <submittedName>
        <fullName evidence="2">Uncharacterized protein</fullName>
    </submittedName>
</protein>
<gene>
    <name evidence="2" type="ORF">PLEPLA_LOCUS37496</name>
</gene>
<feature type="region of interest" description="Disordered" evidence="1">
    <location>
        <begin position="62"/>
        <end position="114"/>
    </location>
</feature>
<dbReference type="Proteomes" id="UP001153269">
    <property type="component" value="Unassembled WGS sequence"/>
</dbReference>
<organism evidence="2 3">
    <name type="scientific">Pleuronectes platessa</name>
    <name type="common">European plaice</name>
    <dbReference type="NCBI Taxonomy" id="8262"/>
    <lineage>
        <taxon>Eukaryota</taxon>
        <taxon>Metazoa</taxon>
        <taxon>Chordata</taxon>
        <taxon>Craniata</taxon>
        <taxon>Vertebrata</taxon>
        <taxon>Euteleostomi</taxon>
        <taxon>Actinopterygii</taxon>
        <taxon>Neopterygii</taxon>
        <taxon>Teleostei</taxon>
        <taxon>Neoteleostei</taxon>
        <taxon>Acanthomorphata</taxon>
        <taxon>Carangaria</taxon>
        <taxon>Pleuronectiformes</taxon>
        <taxon>Pleuronectoidei</taxon>
        <taxon>Pleuronectidae</taxon>
        <taxon>Pleuronectes</taxon>
    </lineage>
</organism>
<evidence type="ECO:0000256" key="1">
    <source>
        <dbReference type="SAM" id="MobiDB-lite"/>
    </source>
</evidence>
<proteinExistence type="predicted"/>
<keyword evidence="3" id="KW-1185">Reference proteome</keyword>
<evidence type="ECO:0000313" key="2">
    <source>
        <dbReference type="EMBL" id="CAB1449810.1"/>
    </source>
</evidence>